<dbReference type="Pfam" id="PF02353">
    <property type="entry name" value="CMAS"/>
    <property type="match status" value="1"/>
</dbReference>
<dbReference type="Gene3D" id="3.40.50.150">
    <property type="entry name" value="Vaccinia Virus protein VP39"/>
    <property type="match status" value="1"/>
</dbReference>
<name>A0A5C3R2D7_9AGAR</name>
<dbReference type="PANTHER" id="PTHR43667">
    <property type="entry name" value="CYCLOPROPANE-FATTY-ACYL-PHOSPHOLIPID SYNTHASE"/>
    <property type="match status" value="1"/>
</dbReference>
<dbReference type="PANTHER" id="PTHR43667:SF2">
    <property type="entry name" value="FATTY ACID C-METHYL TRANSFERASE"/>
    <property type="match status" value="1"/>
</dbReference>
<dbReference type="PIRSF" id="PIRSF003085">
    <property type="entry name" value="CMAS"/>
    <property type="match status" value="1"/>
</dbReference>
<dbReference type="AlphaFoldDB" id="A0A5C3R2D7"/>
<protein>
    <submittedName>
        <fullName evidence="6">Putative cyclopropane fatty acid synthase</fullName>
    </submittedName>
</protein>
<dbReference type="InterPro" id="IPR003333">
    <property type="entry name" value="CMAS"/>
</dbReference>
<dbReference type="SUPFAM" id="SSF53335">
    <property type="entry name" value="S-adenosyl-L-methionine-dependent methyltransferases"/>
    <property type="match status" value="1"/>
</dbReference>
<accession>A0A5C3R2D7</accession>
<keyword evidence="7" id="KW-1185">Reference proteome</keyword>
<sequence>MSPTEVSKLPAWTLRSRLFSSDESQANSGFFRNLIVSYARSNAIETMKCIKKGTLVLEDSQGRQVFPAGTTSTDGAVVLKVVNDNLWLRILMSHDIGLAEAYMEGDFHVSSLKGLLNLWLDNREVMAGFKNIINSICAYYSAVAINTLGRQTLEMSLQNVQVAYDVSNDFYEIFLSKEMMYSCAIWGPEEDGPNGDLTVGPKEGDLEAAQHRKVHHILKLARVRPGDRLLEIGSGWGAVSIEAAKMGVTVHTVTLSSEQKAMTESRAAALGLSDLITVHLCDYRMLPAEFENTFHAFVSCEMVEAVGYKHWNEYFGVMDWALTKERGTAVITATAQPEFRWSEYQPDDFARHYHWPNTFLPSATSFPSELQRIMPGKFVFAGLEDHAVHYPRTLREWGRRLTKNFDKATKQRIQEKHPELRNEKRLQAFINKWHYMFTYAEVGYARAYTALNCWVFARPENVAEPCG</sequence>
<dbReference type="Proteomes" id="UP000305067">
    <property type="component" value="Unassembled WGS sequence"/>
</dbReference>
<dbReference type="GO" id="GO:0008168">
    <property type="term" value="F:methyltransferase activity"/>
    <property type="evidence" value="ECO:0007669"/>
    <property type="project" value="UniProtKB-KW"/>
</dbReference>
<comment type="similarity">
    <text evidence="1">Belongs to the CFA/CMAS family.</text>
</comment>
<reference evidence="6 7" key="1">
    <citation type="journal article" date="2019" name="Nat. Ecol. Evol.">
        <title>Megaphylogeny resolves global patterns of mushroom evolution.</title>
        <authorList>
            <person name="Varga T."/>
            <person name="Krizsan K."/>
            <person name="Foldi C."/>
            <person name="Dima B."/>
            <person name="Sanchez-Garcia M."/>
            <person name="Sanchez-Ramirez S."/>
            <person name="Szollosi G.J."/>
            <person name="Szarkandi J.G."/>
            <person name="Papp V."/>
            <person name="Albert L."/>
            <person name="Andreopoulos W."/>
            <person name="Angelini C."/>
            <person name="Antonin V."/>
            <person name="Barry K.W."/>
            <person name="Bougher N.L."/>
            <person name="Buchanan P."/>
            <person name="Buyck B."/>
            <person name="Bense V."/>
            <person name="Catcheside P."/>
            <person name="Chovatia M."/>
            <person name="Cooper J."/>
            <person name="Damon W."/>
            <person name="Desjardin D."/>
            <person name="Finy P."/>
            <person name="Geml J."/>
            <person name="Haridas S."/>
            <person name="Hughes K."/>
            <person name="Justo A."/>
            <person name="Karasinski D."/>
            <person name="Kautmanova I."/>
            <person name="Kiss B."/>
            <person name="Kocsube S."/>
            <person name="Kotiranta H."/>
            <person name="LaButti K.M."/>
            <person name="Lechner B.E."/>
            <person name="Liimatainen K."/>
            <person name="Lipzen A."/>
            <person name="Lukacs Z."/>
            <person name="Mihaltcheva S."/>
            <person name="Morgado L.N."/>
            <person name="Niskanen T."/>
            <person name="Noordeloos M.E."/>
            <person name="Ohm R.A."/>
            <person name="Ortiz-Santana B."/>
            <person name="Ovrebo C."/>
            <person name="Racz N."/>
            <person name="Riley R."/>
            <person name="Savchenko A."/>
            <person name="Shiryaev A."/>
            <person name="Soop K."/>
            <person name="Spirin V."/>
            <person name="Szebenyi C."/>
            <person name="Tomsovsky M."/>
            <person name="Tulloss R.E."/>
            <person name="Uehling J."/>
            <person name="Grigoriev I.V."/>
            <person name="Vagvolgyi C."/>
            <person name="Papp T."/>
            <person name="Martin F.M."/>
            <person name="Miettinen O."/>
            <person name="Hibbett D.S."/>
            <person name="Nagy L.G."/>
        </authorList>
    </citation>
    <scope>NUCLEOTIDE SEQUENCE [LARGE SCALE GENOMIC DNA]</scope>
    <source>
        <strain evidence="6 7">CBS 309.79</strain>
    </source>
</reference>
<keyword evidence="3" id="KW-0808">Transferase</keyword>
<keyword evidence="5" id="KW-0443">Lipid metabolism</keyword>
<dbReference type="OrthoDB" id="8300214at2759"/>
<evidence type="ECO:0000256" key="5">
    <source>
        <dbReference type="ARBA" id="ARBA00023098"/>
    </source>
</evidence>
<dbReference type="GO" id="GO:0032259">
    <property type="term" value="P:methylation"/>
    <property type="evidence" value="ECO:0007669"/>
    <property type="project" value="UniProtKB-KW"/>
</dbReference>
<keyword evidence="4" id="KW-0949">S-adenosyl-L-methionine</keyword>
<gene>
    <name evidence="6" type="ORF">BDV98DRAFT_587575</name>
</gene>
<proteinExistence type="inferred from homology"/>
<dbReference type="InterPro" id="IPR029063">
    <property type="entry name" value="SAM-dependent_MTases_sf"/>
</dbReference>
<evidence type="ECO:0000256" key="2">
    <source>
        <dbReference type="ARBA" id="ARBA00022603"/>
    </source>
</evidence>
<keyword evidence="2" id="KW-0489">Methyltransferase</keyword>
<evidence type="ECO:0000256" key="1">
    <source>
        <dbReference type="ARBA" id="ARBA00010815"/>
    </source>
</evidence>
<organism evidence="6 7">
    <name type="scientific">Pterulicium gracile</name>
    <dbReference type="NCBI Taxonomy" id="1884261"/>
    <lineage>
        <taxon>Eukaryota</taxon>
        <taxon>Fungi</taxon>
        <taxon>Dikarya</taxon>
        <taxon>Basidiomycota</taxon>
        <taxon>Agaricomycotina</taxon>
        <taxon>Agaricomycetes</taxon>
        <taxon>Agaricomycetidae</taxon>
        <taxon>Agaricales</taxon>
        <taxon>Pleurotineae</taxon>
        <taxon>Pterulaceae</taxon>
        <taxon>Pterulicium</taxon>
    </lineage>
</organism>
<evidence type="ECO:0000313" key="7">
    <source>
        <dbReference type="Proteomes" id="UP000305067"/>
    </source>
</evidence>
<evidence type="ECO:0000313" key="6">
    <source>
        <dbReference type="EMBL" id="TFL07051.1"/>
    </source>
</evidence>
<dbReference type="STRING" id="1884261.A0A5C3R2D7"/>
<evidence type="ECO:0000256" key="4">
    <source>
        <dbReference type="ARBA" id="ARBA00022691"/>
    </source>
</evidence>
<dbReference type="InterPro" id="IPR050723">
    <property type="entry name" value="CFA/CMAS"/>
</dbReference>
<dbReference type="EMBL" id="ML178814">
    <property type="protein sequence ID" value="TFL07051.1"/>
    <property type="molecule type" value="Genomic_DNA"/>
</dbReference>
<dbReference type="GO" id="GO:0008610">
    <property type="term" value="P:lipid biosynthetic process"/>
    <property type="evidence" value="ECO:0007669"/>
    <property type="project" value="InterPro"/>
</dbReference>
<evidence type="ECO:0000256" key="3">
    <source>
        <dbReference type="ARBA" id="ARBA00022679"/>
    </source>
</evidence>